<proteinExistence type="predicted"/>
<name>J2ZGA9_9EURY</name>
<evidence type="ECO:0000313" key="1">
    <source>
        <dbReference type="EMBL" id="EJN59705.1"/>
    </source>
</evidence>
<sequence length="329" mass="38462">MEDTWKERNWEDVDYFWDGFKTDHELLFVEQQIRELERTSNEDAWGAIDELWDSYAEHQQTELKELQELMETLGAVWSDEGSQFDSDPLTTNWRPESKYEGPLRTTVNEEDWSQWLAHLLRTSTGSFSQALLGTPNRSPDRVRREVVFSDGQFTRRIDILVEYEDTAVSMEVKNGDTNYGKTPQTAGLVERDDTRDWSHILLLQENKLQRLRQSFGETLDESTERRPTIQSEGYPDIDVRCWKDVSRLLRQMLLDDREPGSHWAASAYLFITLIEQRILELHSFAFVSSPSVTDSDTTATTDLHRLVAVEPAAQINYIRFLLQKDYTHE</sequence>
<gene>
    <name evidence="1" type="ORF">HSB1_18630</name>
</gene>
<dbReference type="eggNOG" id="ENOG502N65V">
    <property type="taxonomic scope" value="Archaea"/>
</dbReference>
<accession>J2ZGA9</accession>
<organism evidence="1 2">
    <name type="scientific">Halogranum salarium B-1</name>
    <dbReference type="NCBI Taxonomy" id="1210908"/>
    <lineage>
        <taxon>Archaea</taxon>
        <taxon>Methanobacteriati</taxon>
        <taxon>Methanobacteriota</taxon>
        <taxon>Stenosarchaea group</taxon>
        <taxon>Halobacteria</taxon>
        <taxon>Halobacteriales</taxon>
        <taxon>Haloferacaceae</taxon>
    </lineage>
</organism>
<dbReference type="AlphaFoldDB" id="J2ZGA9"/>
<protein>
    <submittedName>
        <fullName evidence="1">Uncharacterized protein</fullName>
    </submittedName>
</protein>
<reference evidence="1 2" key="1">
    <citation type="journal article" date="2012" name="J. Bacteriol.">
        <title>Draft Genome Sequence of the Extremely Halophilic Archaeon Halogranum salarium B-1T.</title>
        <authorList>
            <person name="Kim K.K."/>
            <person name="Lee K.C."/>
            <person name="Lee J.S."/>
        </authorList>
    </citation>
    <scope>NUCLEOTIDE SEQUENCE [LARGE SCALE GENOMIC DNA]</scope>
    <source>
        <strain evidence="1 2">B-1</strain>
    </source>
</reference>
<dbReference type="EMBL" id="ALJD01000004">
    <property type="protein sequence ID" value="EJN59705.1"/>
    <property type="molecule type" value="Genomic_DNA"/>
</dbReference>
<dbReference type="Proteomes" id="UP000007813">
    <property type="component" value="Unassembled WGS sequence"/>
</dbReference>
<evidence type="ECO:0000313" key="2">
    <source>
        <dbReference type="Proteomes" id="UP000007813"/>
    </source>
</evidence>
<comment type="caution">
    <text evidence="1">The sequence shown here is derived from an EMBL/GenBank/DDBJ whole genome shotgun (WGS) entry which is preliminary data.</text>
</comment>